<dbReference type="InterPro" id="IPR005143">
    <property type="entry name" value="TF_LuxR_autoind-bd_dom"/>
</dbReference>
<comment type="caution">
    <text evidence="5">The sequence shown here is derived from an EMBL/GenBank/DDBJ whole genome shotgun (WGS) entry which is preliminary data.</text>
</comment>
<dbReference type="Proteomes" id="UP000252357">
    <property type="component" value="Unassembled WGS sequence"/>
</dbReference>
<dbReference type="InterPro" id="IPR036693">
    <property type="entry name" value="TF_LuxR_autoind-bd_dom_sf"/>
</dbReference>
<evidence type="ECO:0000313" key="6">
    <source>
        <dbReference type="Proteomes" id="UP000252357"/>
    </source>
</evidence>
<keyword evidence="3" id="KW-0804">Transcription</keyword>
<sequence>MPKSLDNLLPVGMPAQTPAAEALQQHLQVVQDIIGLAESPDLTDLHGRTKRIVNALGFEAFLYGVQVQIDPERPFEFIFSGYPKEWMQRYQAENFKRIDPVFVHCIRKRRIVPMLWDPDAIEHTGAQFFEEAATFGLSSGVTIPISSRSNERALLSLASSYEYHHSKPLIMHALGDTSLLGTYLHEAIHRLVLQKESWLLQEPVFSPREYECLKWAAGGKTAWEIGTILGISERTAIFHLNNVVRKLGVANRKQAIARATALGLI</sequence>
<dbReference type="SMART" id="SM00421">
    <property type="entry name" value="HTH_LUXR"/>
    <property type="match status" value="1"/>
</dbReference>
<keyword evidence="1" id="KW-0805">Transcription regulation</keyword>
<proteinExistence type="predicted"/>
<dbReference type="SUPFAM" id="SSF75516">
    <property type="entry name" value="Pheromone-binding domain of LuxR-like quorum-sensing transcription factors"/>
    <property type="match status" value="1"/>
</dbReference>
<gene>
    <name evidence="5" type="ORF">DU000_00890</name>
</gene>
<evidence type="ECO:0000256" key="1">
    <source>
        <dbReference type="ARBA" id="ARBA00023015"/>
    </source>
</evidence>
<feature type="domain" description="HTH luxR-type" evidence="4">
    <location>
        <begin position="201"/>
        <end position="263"/>
    </location>
</feature>
<dbReference type="EMBL" id="QPGB01000001">
    <property type="protein sequence ID" value="RCS59329.1"/>
    <property type="molecule type" value="Genomic_DNA"/>
</dbReference>
<dbReference type="Gene3D" id="1.10.10.10">
    <property type="entry name" value="Winged helix-like DNA-binding domain superfamily/Winged helix DNA-binding domain"/>
    <property type="match status" value="1"/>
</dbReference>
<dbReference type="Pfam" id="PF00196">
    <property type="entry name" value="GerE"/>
    <property type="match status" value="1"/>
</dbReference>
<dbReference type="Pfam" id="PF03472">
    <property type="entry name" value="Autoind_bind"/>
    <property type="match status" value="1"/>
</dbReference>
<dbReference type="InterPro" id="IPR016032">
    <property type="entry name" value="Sig_transdc_resp-reg_C-effctor"/>
</dbReference>
<reference evidence="5 6" key="1">
    <citation type="journal article" date="2018" name="Int. J. Syst. Evol. Microbiol.">
        <title>Parvibium lacunae gen. nov., sp. nov., a new member of the family Alcaligenaceae isolated from a freshwater pond.</title>
        <authorList>
            <person name="Chen W.M."/>
            <person name="Xie P.B."/>
            <person name="Hsu M.Y."/>
            <person name="Sheu S.Y."/>
        </authorList>
    </citation>
    <scope>NUCLEOTIDE SEQUENCE [LARGE SCALE GENOMIC DNA]</scope>
    <source>
        <strain evidence="5 6">KMB9</strain>
    </source>
</reference>
<accession>A0A368L7W3</accession>
<dbReference type="CDD" id="cd06170">
    <property type="entry name" value="LuxR_C_like"/>
    <property type="match status" value="1"/>
</dbReference>
<dbReference type="Gene3D" id="3.30.450.80">
    <property type="entry name" value="Transcription factor LuxR-like, autoinducer-binding domain"/>
    <property type="match status" value="1"/>
</dbReference>
<dbReference type="InterPro" id="IPR000792">
    <property type="entry name" value="Tscrpt_reg_LuxR_C"/>
</dbReference>
<dbReference type="PRINTS" id="PR00038">
    <property type="entry name" value="HTHLUXR"/>
</dbReference>
<dbReference type="GO" id="GO:0006355">
    <property type="term" value="P:regulation of DNA-templated transcription"/>
    <property type="evidence" value="ECO:0007669"/>
    <property type="project" value="InterPro"/>
</dbReference>
<dbReference type="PANTHER" id="PTHR44688">
    <property type="entry name" value="DNA-BINDING TRANSCRIPTIONAL ACTIVATOR DEVR_DOSR"/>
    <property type="match status" value="1"/>
</dbReference>
<name>A0A368L7W3_9BURK</name>
<evidence type="ECO:0000256" key="3">
    <source>
        <dbReference type="ARBA" id="ARBA00023163"/>
    </source>
</evidence>
<evidence type="ECO:0000256" key="2">
    <source>
        <dbReference type="ARBA" id="ARBA00023125"/>
    </source>
</evidence>
<dbReference type="PANTHER" id="PTHR44688:SF16">
    <property type="entry name" value="DNA-BINDING TRANSCRIPTIONAL ACTIVATOR DEVR_DOSR"/>
    <property type="match status" value="1"/>
</dbReference>
<evidence type="ECO:0000313" key="5">
    <source>
        <dbReference type="EMBL" id="RCS59329.1"/>
    </source>
</evidence>
<keyword evidence="6" id="KW-1185">Reference proteome</keyword>
<organism evidence="5 6">
    <name type="scientific">Parvibium lacunae</name>
    <dbReference type="NCBI Taxonomy" id="1888893"/>
    <lineage>
        <taxon>Bacteria</taxon>
        <taxon>Pseudomonadati</taxon>
        <taxon>Pseudomonadota</taxon>
        <taxon>Betaproteobacteria</taxon>
        <taxon>Burkholderiales</taxon>
        <taxon>Alcaligenaceae</taxon>
        <taxon>Parvibium</taxon>
    </lineage>
</organism>
<dbReference type="GO" id="GO:0003677">
    <property type="term" value="F:DNA binding"/>
    <property type="evidence" value="ECO:0007669"/>
    <property type="project" value="UniProtKB-KW"/>
</dbReference>
<evidence type="ECO:0000259" key="4">
    <source>
        <dbReference type="PROSITE" id="PS50043"/>
    </source>
</evidence>
<protein>
    <submittedName>
        <fullName evidence="5">LuxR family transcriptional regulator</fullName>
    </submittedName>
</protein>
<keyword evidence="2" id="KW-0238">DNA-binding</keyword>
<dbReference type="OrthoDB" id="9774661at2"/>
<dbReference type="AlphaFoldDB" id="A0A368L7W3"/>
<dbReference type="RefSeq" id="WP_114401479.1">
    <property type="nucleotide sequence ID" value="NZ_QPGB01000001.1"/>
</dbReference>
<dbReference type="PROSITE" id="PS50043">
    <property type="entry name" value="HTH_LUXR_2"/>
    <property type="match status" value="1"/>
</dbReference>
<dbReference type="InterPro" id="IPR036388">
    <property type="entry name" value="WH-like_DNA-bd_sf"/>
</dbReference>
<dbReference type="SUPFAM" id="SSF46894">
    <property type="entry name" value="C-terminal effector domain of the bipartite response regulators"/>
    <property type="match status" value="1"/>
</dbReference>